<feature type="coiled-coil region" evidence="1">
    <location>
        <begin position="57"/>
        <end position="88"/>
    </location>
</feature>
<dbReference type="EMBL" id="JAYWIO010000006">
    <property type="protein sequence ID" value="KAK7255187.1"/>
    <property type="molecule type" value="Genomic_DNA"/>
</dbReference>
<name>A0AAN9HV61_CROPI</name>
<sequence>MASRKLVRDLLLSHNSNRKSLLLPFTSHQTSRLRLNSAEYCYYLRGFRQYNVLNEFSKKIKGEAERTRQKAEDLLSKQADEAEAAAKKVSYTVKEKISSATEEVKETFGIGKEDSSGSTGSSTKQGNGAKQGSHTSPNEEQNQQFGSSTSSKQEENQQFGSSNASDSLFGKFKSTISSPHVSAAFQKLKDAKLVNVVKRGYDIVKEELSTREEVVVVPSKQSWWSKTLDEIKDKVRAKFVKSFPRARKAWKSFTSSLGKLHKIHRSKAMKKTKKNLNTTPTKTTTSRCRRAPKFLVTKRSNHKKRLANIKGVIYGFKNKKPAPVYVDKLFKESSCELVDHLKPQIAHDPCNSDDDLWESLALASPLMHGIDERAEEFIARFRGELARNL</sequence>
<proteinExistence type="predicted"/>
<evidence type="ECO:0000256" key="1">
    <source>
        <dbReference type="SAM" id="Coils"/>
    </source>
</evidence>
<feature type="region of interest" description="Disordered" evidence="2">
    <location>
        <begin position="105"/>
        <end position="165"/>
    </location>
</feature>
<dbReference type="Proteomes" id="UP001372338">
    <property type="component" value="Unassembled WGS sequence"/>
</dbReference>
<reference evidence="3 4" key="1">
    <citation type="submission" date="2024-01" db="EMBL/GenBank/DDBJ databases">
        <title>The genomes of 5 underutilized Papilionoideae crops provide insights into root nodulation and disease resistanc.</title>
        <authorList>
            <person name="Yuan L."/>
        </authorList>
    </citation>
    <scope>NUCLEOTIDE SEQUENCE [LARGE SCALE GENOMIC DNA]</scope>
    <source>
        <strain evidence="3">ZHUSHIDOU_FW_LH</strain>
        <tissue evidence="3">Leaf</tissue>
    </source>
</reference>
<comment type="caution">
    <text evidence="3">The sequence shown here is derived from an EMBL/GenBank/DDBJ whole genome shotgun (WGS) entry which is preliminary data.</text>
</comment>
<organism evidence="3 4">
    <name type="scientific">Crotalaria pallida</name>
    <name type="common">Smooth rattlebox</name>
    <name type="synonym">Crotalaria striata</name>
    <dbReference type="NCBI Taxonomy" id="3830"/>
    <lineage>
        <taxon>Eukaryota</taxon>
        <taxon>Viridiplantae</taxon>
        <taxon>Streptophyta</taxon>
        <taxon>Embryophyta</taxon>
        <taxon>Tracheophyta</taxon>
        <taxon>Spermatophyta</taxon>
        <taxon>Magnoliopsida</taxon>
        <taxon>eudicotyledons</taxon>
        <taxon>Gunneridae</taxon>
        <taxon>Pentapetalae</taxon>
        <taxon>rosids</taxon>
        <taxon>fabids</taxon>
        <taxon>Fabales</taxon>
        <taxon>Fabaceae</taxon>
        <taxon>Papilionoideae</taxon>
        <taxon>50 kb inversion clade</taxon>
        <taxon>genistoids sensu lato</taxon>
        <taxon>core genistoids</taxon>
        <taxon>Crotalarieae</taxon>
        <taxon>Crotalaria</taxon>
    </lineage>
</organism>
<evidence type="ECO:0000313" key="3">
    <source>
        <dbReference type="EMBL" id="KAK7255187.1"/>
    </source>
</evidence>
<evidence type="ECO:0000313" key="4">
    <source>
        <dbReference type="Proteomes" id="UP001372338"/>
    </source>
</evidence>
<keyword evidence="1" id="KW-0175">Coiled coil</keyword>
<protein>
    <submittedName>
        <fullName evidence="3">Uncharacterized protein</fullName>
    </submittedName>
</protein>
<feature type="compositionally biased region" description="Polar residues" evidence="2">
    <location>
        <begin position="124"/>
        <end position="165"/>
    </location>
</feature>
<gene>
    <name evidence="3" type="ORF">RIF29_28591</name>
</gene>
<keyword evidence="4" id="KW-1185">Reference proteome</keyword>
<dbReference type="AlphaFoldDB" id="A0AAN9HV61"/>
<feature type="compositionally biased region" description="Basic and acidic residues" evidence="2">
    <location>
        <begin position="105"/>
        <end position="115"/>
    </location>
</feature>
<evidence type="ECO:0000256" key="2">
    <source>
        <dbReference type="SAM" id="MobiDB-lite"/>
    </source>
</evidence>
<accession>A0AAN9HV61</accession>